<evidence type="ECO:0000256" key="5">
    <source>
        <dbReference type="ARBA" id="ARBA00023098"/>
    </source>
</evidence>
<dbReference type="Gene3D" id="1.20.5.170">
    <property type="match status" value="1"/>
</dbReference>
<dbReference type="InterPro" id="IPR011004">
    <property type="entry name" value="Trimer_LpxA-like_sf"/>
</dbReference>
<dbReference type="CDD" id="cd03352">
    <property type="entry name" value="LbH_LpxD"/>
    <property type="match status" value="1"/>
</dbReference>
<evidence type="ECO:0000313" key="11">
    <source>
        <dbReference type="Proteomes" id="UP000321272"/>
    </source>
</evidence>
<dbReference type="InterPro" id="IPR020573">
    <property type="entry name" value="UDP_GlcNAc_AcTrfase_non-rep"/>
</dbReference>
<comment type="catalytic activity">
    <reaction evidence="7">
        <text>a UDP-3-O-[(3R)-3-hydroxyacyl]-alpha-D-glucosamine + a (3R)-hydroxyacyl-[ACP] = a UDP-2-N,3-O-bis[(3R)-3-hydroxyacyl]-alpha-D-glucosamine + holo-[ACP] + H(+)</text>
        <dbReference type="Rhea" id="RHEA:53836"/>
        <dbReference type="Rhea" id="RHEA-COMP:9685"/>
        <dbReference type="Rhea" id="RHEA-COMP:9945"/>
        <dbReference type="ChEBI" id="CHEBI:15378"/>
        <dbReference type="ChEBI" id="CHEBI:64479"/>
        <dbReference type="ChEBI" id="CHEBI:78827"/>
        <dbReference type="ChEBI" id="CHEBI:137740"/>
        <dbReference type="ChEBI" id="CHEBI:137748"/>
        <dbReference type="EC" id="2.3.1.191"/>
    </reaction>
</comment>
<keyword evidence="4 7" id="KW-0677">Repeat</keyword>
<dbReference type="GO" id="GO:0009245">
    <property type="term" value="P:lipid A biosynthetic process"/>
    <property type="evidence" value="ECO:0007669"/>
    <property type="project" value="UniProtKB-UniRule"/>
</dbReference>
<keyword evidence="1 7" id="KW-0444">Lipid biosynthesis</keyword>
<dbReference type="UniPathway" id="UPA00973"/>
<dbReference type="NCBIfam" id="NF002060">
    <property type="entry name" value="PRK00892.1"/>
    <property type="match status" value="1"/>
</dbReference>
<dbReference type="OrthoDB" id="9784739at2"/>
<evidence type="ECO:0000256" key="7">
    <source>
        <dbReference type="HAMAP-Rule" id="MF_00523"/>
    </source>
</evidence>
<proteinExistence type="inferred from homology"/>
<evidence type="ECO:0000256" key="3">
    <source>
        <dbReference type="ARBA" id="ARBA00022679"/>
    </source>
</evidence>
<protein>
    <recommendedName>
        <fullName evidence="7">UDP-3-O-acylglucosamine N-acyltransferase</fullName>
        <ecNumber evidence="7">2.3.1.191</ecNumber>
    </recommendedName>
</protein>
<reference evidence="10 11" key="1">
    <citation type="submission" date="2019-06" db="EMBL/GenBank/DDBJ databases">
        <title>Genome analyses of bacteria isolated from kimchi.</title>
        <authorList>
            <person name="Lee S."/>
            <person name="Ahn S."/>
            <person name="Roh S."/>
        </authorList>
    </citation>
    <scope>NUCLEOTIDE SEQUENCE [LARGE SCALE GENOMIC DNA]</scope>
    <source>
        <strain evidence="10 11">CBA4606</strain>
    </source>
</reference>
<evidence type="ECO:0000313" key="10">
    <source>
        <dbReference type="EMBL" id="QEA38793.1"/>
    </source>
</evidence>
<dbReference type="PANTHER" id="PTHR43378:SF2">
    <property type="entry name" value="UDP-3-O-ACYLGLUCOSAMINE N-ACYLTRANSFERASE 1, MITOCHONDRIAL-RELATED"/>
    <property type="match status" value="1"/>
</dbReference>
<evidence type="ECO:0000256" key="4">
    <source>
        <dbReference type="ARBA" id="ARBA00022737"/>
    </source>
</evidence>
<feature type="domain" description="UDP-3-O-[3-hydroxymyristoyl] glucosamine N-acyltransferase non-repeat region" evidence="9">
    <location>
        <begin position="27"/>
        <end position="93"/>
    </location>
</feature>
<feature type="active site" description="Proton acceptor" evidence="7">
    <location>
        <position position="244"/>
    </location>
</feature>
<dbReference type="GO" id="GO:0103118">
    <property type="term" value="F:UDP-3-O-[(3R)-3-hydroxyacyl]-glucosamine N-acyltransferase activity"/>
    <property type="evidence" value="ECO:0007669"/>
    <property type="project" value="UniProtKB-EC"/>
</dbReference>
<dbReference type="Pfam" id="PF00132">
    <property type="entry name" value="Hexapep"/>
    <property type="match status" value="3"/>
</dbReference>
<evidence type="ECO:0000256" key="1">
    <source>
        <dbReference type="ARBA" id="ARBA00022516"/>
    </source>
</evidence>
<keyword evidence="6 7" id="KW-0012">Acyltransferase</keyword>
<keyword evidence="5 7" id="KW-0443">Lipid metabolism</keyword>
<gene>
    <name evidence="7 10" type="primary">lpxD</name>
    <name evidence="10" type="ORF">FGL86_06685</name>
</gene>
<dbReference type="SUPFAM" id="SSF51161">
    <property type="entry name" value="Trimeric LpxA-like enzymes"/>
    <property type="match status" value="1"/>
</dbReference>
<dbReference type="NCBIfam" id="TIGR01853">
    <property type="entry name" value="lipid_A_lpxD"/>
    <property type="match status" value="1"/>
</dbReference>
<dbReference type="Proteomes" id="UP000321272">
    <property type="component" value="Chromosome"/>
</dbReference>
<comment type="function">
    <text evidence="7">Catalyzes the N-acylation of UDP-3-O-acylglucosamine using 3-hydroxyacyl-ACP as the acyl donor. Is involved in the biosynthesis of lipid A, a phosphorylated glycolipid that anchors the lipopolysaccharide to the outer membrane of the cell.</text>
</comment>
<keyword evidence="11" id="KW-1185">Reference proteome</keyword>
<dbReference type="EMBL" id="CP042382">
    <property type="protein sequence ID" value="QEA38793.1"/>
    <property type="molecule type" value="Genomic_DNA"/>
</dbReference>
<dbReference type="PROSITE" id="PS00101">
    <property type="entry name" value="HEXAPEP_TRANSFERASES"/>
    <property type="match status" value="1"/>
</dbReference>
<dbReference type="InterPro" id="IPR018357">
    <property type="entry name" value="Hexapep_transf_CS"/>
</dbReference>
<keyword evidence="3 7" id="KW-0808">Transferase</keyword>
<comment type="subunit">
    <text evidence="7">Homotrimer.</text>
</comment>
<feature type="region of interest" description="Disordered" evidence="8">
    <location>
        <begin position="338"/>
        <end position="361"/>
    </location>
</feature>
<evidence type="ECO:0000256" key="8">
    <source>
        <dbReference type="SAM" id="MobiDB-lite"/>
    </source>
</evidence>
<comment type="pathway">
    <text evidence="7">Bacterial outer membrane biogenesis; LPS lipid A biosynthesis.</text>
</comment>
<keyword evidence="2 7" id="KW-0441">Lipid A biosynthesis</keyword>
<dbReference type="HAMAP" id="MF_00523">
    <property type="entry name" value="LpxD"/>
    <property type="match status" value="1"/>
</dbReference>
<evidence type="ECO:0000259" key="9">
    <source>
        <dbReference type="Pfam" id="PF04613"/>
    </source>
</evidence>
<dbReference type="PANTHER" id="PTHR43378">
    <property type="entry name" value="UDP-3-O-ACYLGLUCOSAMINE N-ACYLTRANSFERASE"/>
    <property type="match status" value="1"/>
</dbReference>
<evidence type="ECO:0000256" key="6">
    <source>
        <dbReference type="ARBA" id="ARBA00023315"/>
    </source>
</evidence>
<comment type="similarity">
    <text evidence="7">Belongs to the transferase hexapeptide repeat family. LpxD subfamily.</text>
</comment>
<sequence>MNNNDISYTLQALAEHLDARLIGDGARQVRALATLGDAGPDDIAFLANRAYLKYLPGTRAGAVLLHPSHADECPVACLTLDNPYLGYARLSRLFDPLAARFEAGVHESAIVSPSARIGENVQIGPQAVIEAGVVIERDVVVGPGCVVGADSVIGEGSRLHANATVAHGVMIGKRTILHSGCVIGGDGFGFAHDGSRWHKIAQLGGVVLGDDVEVGSCSSIDRGALGDTLIGNDVKIDSQVQIAHNVQIGDHSALAGCVGIAGSTRVGRHCMLGGGVGLSGHLTLCDGVQVTGMSLVSHSIHEPGVYSSGAGGTMPNSQWRKNAVRFKQLDALAKRLSRLEKRRDEKPDVERQRDEKYKDDS</sequence>
<dbReference type="GO" id="GO:0016410">
    <property type="term" value="F:N-acyltransferase activity"/>
    <property type="evidence" value="ECO:0007669"/>
    <property type="project" value="InterPro"/>
</dbReference>
<accession>A0A5B8SV57</accession>
<dbReference type="Pfam" id="PF04613">
    <property type="entry name" value="LpxD"/>
    <property type="match status" value="1"/>
</dbReference>
<dbReference type="InterPro" id="IPR007691">
    <property type="entry name" value="LpxD"/>
</dbReference>
<evidence type="ECO:0000256" key="2">
    <source>
        <dbReference type="ARBA" id="ARBA00022556"/>
    </source>
</evidence>
<organism evidence="10 11">
    <name type="scientific">Pistricoccus aurantiacus</name>
    <dbReference type="NCBI Taxonomy" id="1883414"/>
    <lineage>
        <taxon>Bacteria</taxon>
        <taxon>Pseudomonadati</taxon>
        <taxon>Pseudomonadota</taxon>
        <taxon>Gammaproteobacteria</taxon>
        <taxon>Oceanospirillales</taxon>
        <taxon>Halomonadaceae</taxon>
        <taxon>Pistricoccus</taxon>
    </lineage>
</organism>
<dbReference type="EC" id="2.3.1.191" evidence="7"/>
<dbReference type="GO" id="GO:0016020">
    <property type="term" value="C:membrane"/>
    <property type="evidence" value="ECO:0007669"/>
    <property type="project" value="GOC"/>
</dbReference>
<name>A0A5B8SV57_9GAMM</name>
<dbReference type="Gene3D" id="2.160.10.10">
    <property type="entry name" value="Hexapeptide repeat proteins"/>
    <property type="match status" value="1"/>
</dbReference>
<dbReference type="KEGG" id="paur:FGL86_06685"/>
<dbReference type="InterPro" id="IPR001451">
    <property type="entry name" value="Hexapep"/>
</dbReference>
<dbReference type="RefSeq" id="WP_147183850.1">
    <property type="nucleotide sequence ID" value="NZ_CP042382.1"/>
</dbReference>
<dbReference type="AlphaFoldDB" id="A0A5B8SV57"/>
<dbReference type="Gene3D" id="3.40.1390.10">
    <property type="entry name" value="MurE/MurF, N-terminal domain"/>
    <property type="match status" value="1"/>
</dbReference>